<keyword evidence="3" id="KW-0804">Transcription</keyword>
<dbReference type="AlphaFoldDB" id="A0AAN0M3K6"/>
<dbReference type="GO" id="GO:0000976">
    <property type="term" value="F:transcription cis-regulatory region binding"/>
    <property type="evidence" value="ECO:0007669"/>
    <property type="project" value="TreeGrafter"/>
</dbReference>
<accession>A0AAN0M3K6</accession>
<evidence type="ECO:0000256" key="3">
    <source>
        <dbReference type="ARBA" id="ARBA00023163"/>
    </source>
</evidence>
<evidence type="ECO:0000256" key="2">
    <source>
        <dbReference type="ARBA" id="ARBA00023125"/>
    </source>
</evidence>
<dbReference type="GO" id="GO:0003700">
    <property type="term" value="F:DNA-binding transcription factor activity"/>
    <property type="evidence" value="ECO:0007669"/>
    <property type="project" value="InterPro"/>
</dbReference>
<dbReference type="RefSeq" id="WP_342068827.1">
    <property type="nucleotide sequence ID" value="NZ_CP151762.1"/>
</dbReference>
<dbReference type="Pfam" id="PF12833">
    <property type="entry name" value="HTH_18"/>
    <property type="match status" value="1"/>
</dbReference>
<dbReference type="Gene3D" id="1.10.10.60">
    <property type="entry name" value="Homeodomain-like"/>
    <property type="match status" value="1"/>
</dbReference>
<keyword evidence="2" id="KW-0238">DNA-binding</keyword>
<evidence type="ECO:0000256" key="1">
    <source>
        <dbReference type="ARBA" id="ARBA00023015"/>
    </source>
</evidence>
<dbReference type="KEGG" id="yag:AABB28_10985"/>
<organism evidence="5 6">
    <name type="scientific">Yoonia algicola</name>
    <dbReference type="NCBI Taxonomy" id="3137368"/>
    <lineage>
        <taxon>Bacteria</taxon>
        <taxon>Pseudomonadati</taxon>
        <taxon>Pseudomonadota</taxon>
        <taxon>Alphaproteobacteria</taxon>
        <taxon>Rhodobacterales</taxon>
        <taxon>Paracoccaceae</taxon>
        <taxon>Yoonia</taxon>
    </lineage>
</organism>
<name>A0AAN0M3K6_9RHOB</name>
<dbReference type="EMBL" id="CP151762">
    <property type="protein sequence ID" value="WZU62423.1"/>
    <property type="molecule type" value="Genomic_DNA"/>
</dbReference>
<dbReference type="Pfam" id="PF12625">
    <property type="entry name" value="Arabinose_bd"/>
    <property type="match status" value="1"/>
</dbReference>
<feature type="domain" description="HTH araC/xylS-type" evidence="4">
    <location>
        <begin position="243"/>
        <end position="341"/>
    </location>
</feature>
<dbReference type="PROSITE" id="PS01124">
    <property type="entry name" value="HTH_ARAC_FAMILY_2"/>
    <property type="match status" value="1"/>
</dbReference>
<evidence type="ECO:0000313" key="6">
    <source>
        <dbReference type="Proteomes" id="UP001451782"/>
    </source>
</evidence>
<dbReference type="InterPro" id="IPR032687">
    <property type="entry name" value="AraC-type_N"/>
</dbReference>
<dbReference type="InterPro" id="IPR018060">
    <property type="entry name" value="HTH_AraC"/>
</dbReference>
<keyword evidence="1" id="KW-0805">Transcription regulation</keyword>
<dbReference type="Proteomes" id="UP001451782">
    <property type="component" value="Chromosome"/>
</dbReference>
<dbReference type="GO" id="GO:0005829">
    <property type="term" value="C:cytosol"/>
    <property type="evidence" value="ECO:0007669"/>
    <property type="project" value="TreeGrafter"/>
</dbReference>
<dbReference type="SUPFAM" id="SSF46689">
    <property type="entry name" value="Homeodomain-like"/>
    <property type="match status" value="1"/>
</dbReference>
<sequence>MKVRNWRRGSAVDHDNTALYSTTILFGAVCKLMEMDPRDVVFDAGLPERIATGHGVRITEADFFKIWDTIVARSKRTDIETHIGRGLANGATSPIFFALSCAPDLRTGFERFAKFKHVFGPMTMTVKNDRGRLRVAIRLLRQNTDFPACLAPGILLFLHEKACSCTARRLVPEKVFFHVSDEKRHELAEVFGIMPLIGDPEIVYSPPDARLSLVSENAALWTSVEPDLKLQLAQANTAISMPERVRACLIEAIGDGDPSIAYVCERLSKSRTGLLRELQAEGVTFQDILTDTRKSLALRYLRNSDMSVKQVASLLAYRDTNAFHRAFRAWTGQTPAQVRATTE</sequence>
<keyword evidence="6" id="KW-1185">Reference proteome</keyword>
<evidence type="ECO:0000313" key="5">
    <source>
        <dbReference type="EMBL" id="WZU62423.1"/>
    </source>
</evidence>
<reference evidence="5 6" key="1">
    <citation type="submission" date="2024-04" db="EMBL/GenBank/DDBJ databases">
        <title>Phylogenomic analyses of a clade within the roseobacter group suggest taxonomic reassignments of species of the genera Aestuariivita, Citreicella, Loktanella, Nautella, Pelagibaca, Ruegeria, Thalassobius, Thiobacimonas and Tropicibacter, and the proposal o.</title>
        <authorList>
            <person name="Jeon C.O."/>
        </authorList>
    </citation>
    <scope>NUCLEOTIDE SEQUENCE [LARGE SCALE GENOMIC DNA]</scope>
    <source>
        <strain evidence="5 6">G8-12</strain>
    </source>
</reference>
<evidence type="ECO:0000259" key="4">
    <source>
        <dbReference type="PROSITE" id="PS01124"/>
    </source>
</evidence>
<proteinExistence type="predicted"/>
<protein>
    <submittedName>
        <fullName evidence="5">Helix-turn-helix domain-containing protein</fullName>
    </submittedName>
</protein>
<dbReference type="PANTHER" id="PTHR47894:SF1">
    <property type="entry name" value="HTH-TYPE TRANSCRIPTIONAL REGULATOR VQSM"/>
    <property type="match status" value="1"/>
</dbReference>
<dbReference type="PANTHER" id="PTHR47894">
    <property type="entry name" value="HTH-TYPE TRANSCRIPTIONAL REGULATOR GADX"/>
    <property type="match status" value="1"/>
</dbReference>
<dbReference type="InterPro" id="IPR009057">
    <property type="entry name" value="Homeodomain-like_sf"/>
</dbReference>
<gene>
    <name evidence="5" type="ORF">AABB28_10985</name>
</gene>
<dbReference type="SMART" id="SM00342">
    <property type="entry name" value="HTH_ARAC"/>
    <property type="match status" value="1"/>
</dbReference>